<sequence>MDSKPVKLVLLGATVLLAALISYLAASGSPWAKTLGAGGLIVLWGWFITVGWIQSGPAVGRFYAWLRGSNEKS</sequence>
<dbReference type="Proteomes" id="UP000387223">
    <property type="component" value="Unassembled WGS sequence"/>
</dbReference>
<proteinExistence type="predicted"/>
<evidence type="ECO:0000313" key="2">
    <source>
        <dbReference type="EMBL" id="GBO90212.1"/>
    </source>
</evidence>
<name>A0A5M3Q4R8_9GAMM</name>
<protein>
    <submittedName>
        <fullName evidence="2">Uncharacterized protein</fullName>
    </submittedName>
</protein>
<reference evidence="2 3" key="1">
    <citation type="journal article" date="2019" name="J. Gen. Appl. Microbiol.">
        <title>Aerobic degradation of cis-dichloroethene by the marine bacterium Marinobacter salsuginis strain 5N-3.</title>
        <authorList>
            <person name="Inoue Y."/>
            <person name="Fukunaga Y."/>
            <person name="Katsumata H."/>
            <person name="Ohji S."/>
            <person name="Hosoyama A."/>
            <person name="Mori K."/>
            <person name="Ando K."/>
        </authorList>
    </citation>
    <scope>NUCLEOTIDE SEQUENCE [LARGE SCALE GENOMIC DNA]</scope>
    <source>
        <strain evidence="2 3">NBRC 109114</strain>
    </source>
</reference>
<organism evidence="2 3">
    <name type="scientific">Marinobacter salsuginis</name>
    <dbReference type="NCBI Taxonomy" id="418719"/>
    <lineage>
        <taxon>Bacteria</taxon>
        <taxon>Pseudomonadati</taxon>
        <taxon>Pseudomonadota</taxon>
        <taxon>Gammaproteobacteria</taxon>
        <taxon>Pseudomonadales</taxon>
        <taxon>Marinobacteraceae</taxon>
        <taxon>Marinobacter</taxon>
    </lineage>
</organism>
<comment type="caution">
    <text evidence="2">The sequence shown here is derived from an EMBL/GenBank/DDBJ whole genome shotgun (WGS) entry which is preliminary data.</text>
</comment>
<gene>
    <name evidence="2" type="ORF">MSSD14B_38800</name>
</gene>
<dbReference type="EMBL" id="BGZI01000035">
    <property type="protein sequence ID" value="GBO90212.1"/>
    <property type="molecule type" value="Genomic_DNA"/>
</dbReference>
<feature type="transmembrane region" description="Helical" evidence="1">
    <location>
        <begin position="36"/>
        <end position="53"/>
    </location>
</feature>
<dbReference type="AlphaFoldDB" id="A0A5M3Q4R8"/>
<evidence type="ECO:0000313" key="3">
    <source>
        <dbReference type="Proteomes" id="UP000387223"/>
    </source>
</evidence>
<keyword evidence="1" id="KW-0812">Transmembrane</keyword>
<accession>A0A5M3Q4R8</accession>
<keyword evidence="1" id="KW-0472">Membrane</keyword>
<evidence type="ECO:0000256" key="1">
    <source>
        <dbReference type="SAM" id="Phobius"/>
    </source>
</evidence>
<keyword evidence="1" id="KW-1133">Transmembrane helix</keyword>